<evidence type="ECO:0000313" key="8">
    <source>
        <dbReference type="EMBL" id="MEZ8719520.1"/>
    </source>
</evidence>
<keyword evidence="9" id="KW-1185">Reference proteome</keyword>
<dbReference type="InterPro" id="IPR003644">
    <property type="entry name" value="Calx_beta"/>
</dbReference>
<sequence length="540" mass="57721">MKKKALTLAVLATLSLSGCGEDTGKDSDTGSSGGSPTTPVEMPSLSIELTKSIVEPPVGQKSYAMKVSLSSTAKTQISVDYELAAITATADADFVVEKDTLTINAGARSAEIPFTINGDLLDEDNETFSVKISNATGATIRENANIGTVTIRDEDEDSKAGFETEFATVAEGSGVYKVKVKLSSPTEREVQIPFSVSGLATVSQDYMVVSTSPLTVPAGSDEVEIDLNFLSDSLPEGGESVIVQLLSPTNAELDDLSKLTIMIPGDVGLNDTGVTTWFDGTNFDSTGPESAYPGQDAEFGRDTKHVDAFDGHAAFSFTKLDSAGNALPSNAGAGTYVCVKDNRTGLVWEVKQPDETLPLMAGDTLREEIDAQLRENRYEFDSSHENWRASNYTYAWFNTDDETNGGADGSTGGRFEKSTHPISANCAYAKDGSPSYSSRSNRCNSQIYTDTLNSLAVCGFKDWRVPEIGEMTSIQNYRATTPESGEEIYFPNTAAGDYLSATPSADGEGAVWCMDTTKGQVKLCNKQLHNHIRMVRGGSL</sequence>
<evidence type="ECO:0000259" key="7">
    <source>
        <dbReference type="SMART" id="SM00237"/>
    </source>
</evidence>
<dbReference type="Proteomes" id="UP001570071">
    <property type="component" value="Unassembled WGS sequence"/>
</dbReference>
<keyword evidence="4" id="KW-0813">Transport</keyword>
<dbReference type="Pfam" id="PF07603">
    <property type="entry name" value="Lcl_C"/>
    <property type="match status" value="1"/>
</dbReference>
<keyword evidence="4" id="KW-0406">Ion transport</keyword>
<keyword evidence="1 6" id="KW-0732">Signal</keyword>
<accession>A0ABV4MR05</accession>
<keyword evidence="3" id="KW-0106">Calcium</keyword>
<evidence type="ECO:0000256" key="1">
    <source>
        <dbReference type="ARBA" id="ARBA00022729"/>
    </source>
</evidence>
<evidence type="ECO:0000256" key="2">
    <source>
        <dbReference type="ARBA" id="ARBA00022737"/>
    </source>
</evidence>
<dbReference type="RefSeq" id="WP_269337278.1">
    <property type="nucleotide sequence ID" value="NZ_JBFSSG010000001.1"/>
</dbReference>
<dbReference type="EMBL" id="JBFSSG010000001">
    <property type="protein sequence ID" value="MEZ8719520.1"/>
    <property type="molecule type" value="Genomic_DNA"/>
</dbReference>
<dbReference type="PROSITE" id="PS51257">
    <property type="entry name" value="PROKAR_LIPOPROTEIN"/>
    <property type="match status" value="1"/>
</dbReference>
<proteinExistence type="predicted"/>
<name>A0ABV4MR05_9VIBR</name>
<dbReference type="InterPro" id="IPR038081">
    <property type="entry name" value="CalX-like_sf"/>
</dbReference>
<evidence type="ECO:0000256" key="6">
    <source>
        <dbReference type="SAM" id="SignalP"/>
    </source>
</evidence>
<feature type="domain" description="Calx-beta" evidence="7">
    <location>
        <begin position="40"/>
        <end position="133"/>
    </location>
</feature>
<feature type="chain" id="PRO_5046633098" evidence="6">
    <location>
        <begin position="21"/>
        <end position="540"/>
    </location>
</feature>
<gene>
    <name evidence="8" type="ORF">AB6D66_00480</name>
</gene>
<protein>
    <submittedName>
        <fullName evidence="8">Calx-beta domain-containing protein</fullName>
    </submittedName>
</protein>
<dbReference type="SUPFAM" id="SSF141072">
    <property type="entry name" value="CalX-like"/>
    <property type="match status" value="2"/>
</dbReference>
<feature type="region of interest" description="Disordered" evidence="5">
    <location>
        <begin position="21"/>
        <end position="42"/>
    </location>
</feature>
<dbReference type="InterPro" id="IPR011460">
    <property type="entry name" value="Lcl_C"/>
</dbReference>
<reference evidence="8 9" key="1">
    <citation type="journal article" date="2024" name="ISME J.">
        <title>Tailless and filamentous prophages are predominant in marine Vibrio.</title>
        <authorList>
            <person name="Steensen K."/>
            <person name="Seneca J."/>
            <person name="Bartlau N."/>
            <person name="Yu X.A."/>
            <person name="Hussain F.A."/>
            <person name="Polz M.F."/>
        </authorList>
    </citation>
    <scope>NUCLEOTIDE SEQUENCE [LARGE SCALE GENOMIC DNA]</scope>
    <source>
        <strain evidence="8 9">10N.239.312.F12</strain>
    </source>
</reference>
<comment type="caution">
    <text evidence="8">The sequence shown here is derived from an EMBL/GenBank/DDBJ whole genome shotgun (WGS) entry which is preliminary data.</text>
</comment>
<feature type="signal peptide" evidence="6">
    <location>
        <begin position="1"/>
        <end position="20"/>
    </location>
</feature>
<dbReference type="Pfam" id="PF03160">
    <property type="entry name" value="Calx-beta"/>
    <property type="match status" value="1"/>
</dbReference>
<dbReference type="SMART" id="SM00237">
    <property type="entry name" value="Calx_beta"/>
    <property type="match status" value="2"/>
</dbReference>
<dbReference type="PANTHER" id="PTHR11878:SF65">
    <property type="entry name" value="NA_CA-EXCHANGE PROTEIN, ISOFORM G"/>
    <property type="match status" value="1"/>
</dbReference>
<feature type="domain" description="Calx-beta" evidence="7">
    <location>
        <begin position="147"/>
        <end position="246"/>
    </location>
</feature>
<dbReference type="Gene3D" id="2.60.40.2030">
    <property type="match status" value="2"/>
</dbReference>
<dbReference type="PANTHER" id="PTHR11878">
    <property type="entry name" value="SODIUM/CALCIUM EXCHANGER"/>
    <property type="match status" value="1"/>
</dbReference>
<organism evidence="8 9">
    <name type="scientific">Vibrio pomeroyi</name>
    <dbReference type="NCBI Taxonomy" id="198832"/>
    <lineage>
        <taxon>Bacteria</taxon>
        <taxon>Pseudomonadati</taxon>
        <taxon>Pseudomonadota</taxon>
        <taxon>Gammaproteobacteria</taxon>
        <taxon>Vibrionales</taxon>
        <taxon>Vibrionaceae</taxon>
        <taxon>Vibrio</taxon>
    </lineage>
</organism>
<keyword evidence="2" id="KW-0677">Repeat</keyword>
<dbReference type="InterPro" id="IPR051171">
    <property type="entry name" value="CaCA"/>
</dbReference>
<evidence type="ECO:0000256" key="3">
    <source>
        <dbReference type="ARBA" id="ARBA00022837"/>
    </source>
</evidence>
<evidence type="ECO:0000256" key="4">
    <source>
        <dbReference type="ARBA" id="ARBA00023065"/>
    </source>
</evidence>
<evidence type="ECO:0000313" key="9">
    <source>
        <dbReference type="Proteomes" id="UP001570071"/>
    </source>
</evidence>
<evidence type="ECO:0000256" key="5">
    <source>
        <dbReference type="SAM" id="MobiDB-lite"/>
    </source>
</evidence>